<evidence type="ECO:0000313" key="1">
    <source>
        <dbReference type="EMBL" id="MDZ5760653.1"/>
    </source>
</evidence>
<protein>
    <submittedName>
        <fullName evidence="1">Uncharacterized protein</fullName>
    </submittedName>
</protein>
<evidence type="ECO:0000313" key="2">
    <source>
        <dbReference type="Proteomes" id="UP001290462"/>
    </source>
</evidence>
<sequence length="100" mass="11754">MTLINYNTKTHREVFGKQLTVEDISKIGCTYYLFDKTEYVYVGRGFAYNPEAGEKSVALIYENFKNVRKNNEIIAKRKEKGRKLVAVRFVRKKKRKIVKA</sequence>
<gene>
    <name evidence="1" type="ORF">RAK27_18590</name>
</gene>
<dbReference type="RefSeq" id="WP_322809819.1">
    <property type="nucleotide sequence ID" value="NZ_JAVBVO010000024.1"/>
</dbReference>
<accession>A0AAW9JYE4</accession>
<dbReference type="EMBL" id="JAVBVO010000024">
    <property type="protein sequence ID" value="MDZ5760653.1"/>
    <property type="molecule type" value="Genomic_DNA"/>
</dbReference>
<comment type="caution">
    <text evidence="1">The sequence shown here is derived from an EMBL/GenBank/DDBJ whole genome shotgun (WGS) entry which is preliminary data.</text>
</comment>
<reference evidence="1" key="1">
    <citation type="submission" date="2023-08" db="EMBL/GenBank/DDBJ databases">
        <title>Genomic characterization of piscicolin 126 produced by Carnobacterium maltaromaticum CM22 strain isolated from salmon (Salmo salar).</title>
        <authorList>
            <person name="Gonzalez-Gragera E."/>
            <person name="Garcia-Lopez J.D."/>
            <person name="Teso-Perez C."/>
            <person name="Gimenez-Hernandez I."/>
            <person name="Peralta-Sanchez J.M."/>
            <person name="Valdivia E."/>
            <person name="Montalban-Lopez M."/>
            <person name="Martin-Platero A.M."/>
            <person name="Banos A."/>
            <person name="Martinez-Bueno M."/>
        </authorList>
    </citation>
    <scope>NUCLEOTIDE SEQUENCE</scope>
    <source>
        <strain evidence="1">CM22</strain>
    </source>
</reference>
<name>A0AAW9JYE4_CARML</name>
<proteinExistence type="predicted"/>
<dbReference type="AlphaFoldDB" id="A0AAW9JYE4"/>
<organism evidence="1 2">
    <name type="scientific">Carnobacterium maltaromaticum</name>
    <name type="common">Carnobacterium piscicola</name>
    <dbReference type="NCBI Taxonomy" id="2751"/>
    <lineage>
        <taxon>Bacteria</taxon>
        <taxon>Bacillati</taxon>
        <taxon>Bacillota</taxon>
        <taxon>Bacilli</taxon>
        <taxon>Lactobacillales</taxon>
        <taxon>Carnobacteriaceae</taxon>
        <taxon>Carnobacterium</taxon>
    </lineage>
</organism>
<dbReference type="Proteomes" id="UP001290462">
    <property type="component" value="Unassembled WGS sequence"/>
</dbReference>